<comment type="similarity">
    <text evidence="1">Belongs to the type-I restriction system S methylase family.</text>
</comment>
<evidence type="ECO:0000259" key="4">
    <source>
        <dbReference type="Pfam" id="PF01420"/>
    </source>
</evidence>
<proteinExistence type="inferred from homology"/>
<keyword evidence="5" id="KW-0255">Endonuclease</keyword>
<evidence type="ECO:0000313" key="6">
    <source>
        <dbReference type="Proteomes" id="UP000659084"/>
    </source>
</evidence>
<organism evidence="5 6">
    <name type="scientific">Serratia fonticola</name>
    <dbReference type="NCBI Taxonomy" id="47917"/>
    <lineage>
        <taxon>Bacteria</taxon>
        <taxon>Pseudomonadati</taxon>
        <taxon>Pseudomonadota</taxon>
        <taxon>Gammaproteobacteria</taxon>
        <taxon>Enterobacterales</taxon>
        <taxon>Yersiniaceae</taxon>
        <taxon>Serratia</taxon>
    </lineage>
</organism>
<dbReference type="Pfam" id="PF01420">
    <property type="entry name" value="Methylase_S"/>
    <property type="match status" value="1"/>
</dbReference>
<reference evidence="5" key="1">
    <citation type="submission" date="2020-08" db="EMBL/GenBank/DDBJ databases">
        <title>Food and environmental bacterial isolates.</title>
        <authorList>
            <person name="Richter L."/>
            <person name="Du Plessis E.M."/>
            <person name="Duvenage S."/>
            <person name="Allam M."/>
            <person name="Korsten L."/>
        </authorList>
    </citation>
    <scope>NUCLEOTIDE SEQUENCE</scope>
    <source>
        <strain evidence="5">UPMP2127</strain>
    </source>
</reference>
<dbReference type="RefSeq" id="WP_179252623.1">
    <property type="nucleotide sequence ID" value="NZ_JACBIV010000008.1"/>
</dbReference>
<name>A0AAW3WQQ6_SERFO</name>
<keyword evidence="5" id="KW-0540">Nuclease</keyword>
<dbReference type="GO" id="GO:0009307">
    <property type="term" value="P:DNA restriction-modification system"/>
    <property type="evidence" value="ECO:0007669"/>
    <property type="project" value="UniProtKB-KW"/>
</dbReference>
<evidence type="ECO:0000256" key="3">
    <source>
        <dbReference type="ARBA" id="ARBA00023125"/>
    </source>
</evidence>
<dbReference type="CDD" id="cd17256">
    <property type="entry name" value="RMtype1_S_EcoJA65PI-TRD1-CR1_like"/>
    <property type="match status" value="1"/>
</dbReference>
<comment type="caution">
    <text evidence="5">The sequence shown here is derived from an EMBL/GenBank/DDBJ whole genome shotgun (WGS) entry which is preliminary data.</text>
</comment>
<evidence type="ECO:0000256" key="2">
    <source>
        <dbReference type="ARBA" id="ARBA00022747"/>
    </source>
</evidence>
<protein>
    <submittedName>
        <fullName evidence="5">Restriction endonuclease subunit S</fullName>
    </submittedName>
</protein>
<dbReference type="AlphaFoldDB" id="A0AAW3WQQ6"/>
<dbReference type="PANTHER" id="PTHR30408:SF13">
    <property type="entry name" value="TYPE I RESTRICTION ENZYME HINDI SPECIFICITY SUBUNIT"/>
    <property type="match status" value="1"/>
</dbReference>
<dbReference type="Gene3D" id="3.90.220.20">
    <property type="entry name" value="DNA methylase specificity domains"/>
    <property type="match status" value="2"/>
</dbReference>
<dbReference type="InterPro" id="IPR000055">
    <property type="entry name" value="Restrct_endonuc_typeI_TRD"/>
</dbReference>
<gene>
    <name evidence="5" type="ORF">H8J20_07410</name>
</gene>
<dbReference type="PANTHER" id="PTHR30408">
    <property type="entry name" value="TYPE-1 RESTRICTION ENZYME ECOKI SPECIFICITY PROTEIN"/>
    <property type="match status" value="1"/>
</dbReference>
<dbReference type="EMBL" id="JACNYO010000005">
    <property type="protein sequence ID" value="MBC3211962.1"/>
    <property type="molecule type" value="Genomic_DNA"/>
</dbReference>
<evidence type="ECO:0000313" key="5">
    <source>
        <dbReference type="EMBL" id="MBC3211962.1"/>
    </source>
</evidence>
<dbReference type="GO" id="GO:0004519">
    <property type="term" value="F:endonuclease activity"/>
    <property type="evidence" value="ECO:0007669"/>
    <property type="project" value="UniProtKB-KW"/>
</dbReference>
<dbReference type="InterPro" id="IPR052021">
    <property type="entry name" value="Type-I_RS_S_subunit"/>
</dbReference>
<keyword evidence="5" id="KW-0378">Hydrolase</keyword>
<evidence type="ECO:0000256" key="1">
    <source>
        <dbReference type="ARBA" id="ARBA00010923"/>
    </source>
</evidence>
<dbReference type="SUPFAM" id="SSF116734">
    <property type="entry name" value="DNA methylase specificity domain"/>
    <property type="match status" value="2"/>
</dbReference>
<sequence length="493" mass="54655">MSSEWPRVRLGDYCLKIGSGATPKGGKSVYLDSGHIALIRSQNVYNDMFKPDGLAYITLDAANKLNNVEVQLGDILLNITGDSVARVCLAPNEYLPARVNQHVAIIRPDPNEFDSRFLRYLLTSPEQQELLIVIASAGATRNALTKSHIESFEVCKPDLAVQIWIANQLESLDKKIQLNNQINQTLEQIAQALFKSWFVDFEPVRAKIAALEEGGILEGATLAAMTAISGKDTAALARLARENPEGYAELKATAELFPTAMHESEVGKIPEGWKLKPFGEFLSHTIGGDWGKDEPDEKHNSQVRIIRGTDIANIKNYQDRNVPTRFVEEKKLKSRNLIEGDIVIEVSGGSPTQPTGRSIFITNEILKRLSLPVEPASFCRLFRPLTKEIGIVLGLHLDKIYQEGKTWLYQNQSTGISNFQTKTFLEKEMVVLAPEAVLACFSSKISPLLQVICSPQNIILSQLRDTLLPKLLSGEITLPEAEAWVAQTEPQEV</sequence>
<dbReference type="InterPro" id="IPR044946">
    <property type="entry name" value="Restrct_endonuc_typeI_TRD_sf"/>
</dbReference>
<feature type="domain" description="Type I restriction modification DNA specificity" evidence="4">
    <location>
        <begin position="3"/>
        <end position="188"/>
    </location>
</feature>
<keyword evidence="2" id="KW-0680">Restriction system</keyword>
<dbReference type="GO" id="GO:0003677">
    <property type="term" value="F:DNA binding"/>
    <property type="evidence" value="ECO:0007669"/>
    <property type="project" value="UniProtKB-KW"/>
</dbReference>
<keyword evidence="3" id="KW-0238">DNA-binding</keyword>
<accession>A0AAW3WQQ6</accession>
<dbReference type="Proteomes" id="UP000659084">
    <property type="component" value="Unassembled WGS sequence"/>
</dbReference>